<dbReference type="AlphaFoldDB" id="A0A183U5D4"/>
<evidence type="ECO:0000313" key="2">
    <source>
        <dbReference type="EMBL" id="VDM29421.1"/>
    </source>
</evidence>
<name>A0A183U5D4_TOXCA</name>
<keyword evidence="3" id="KW-1185">Reference proteome</keyword>
<dbReference type="Pfam" id="PF05585">
    <property type="entry name" value="DUF1758"/>
    <property type="match status" value="1"/>
</dbReference>
<dbReference type="EMBL" id="UYWY01005055">
    <property type="protein sequence ID" value="VDM29421.1"/>
    <property type="molecule type" value="Genomic_DNA"/>
</dbReference>
<evidence type="ECO:0000313" key="4">
    <source>
        <dbReference type="WBParaSite" id="TCNE_0000370401-mRNA-1"/>
    </source>
</evidence>
<organism evidence="3 4">
    <name type="scientific">Toxocara canis</name>
    <name type="common">Canine roundworm</name>
    <dbReference type="NCBI Taxonomy" id="6265"/>
    <lineage>
        <taxon>Eukaryota</taxon>
        <taxon>Metazoa</taxon>
        <taxon>Ecdysozoa</taxon>
        <taxon>Nematoda</taxon>
        <taxon>Chromadorea</taxon>
        <taxon>Rhabditida</taxon>
        <taxon>Spirurina</taxon>
        <taxon>Ascaridomorpha</taxon>
        <taxon>Ascaridoidea</taxon>
        <taxon>Toxocaridae</taxon>
        <taxon>Toxocara</taxon>
    </lineage>
</organism>
<reference evidence="2 3" key="2">
    <citation type="submission" date="2018-11" db="EMBL/GenBank/DDBJ databases">
        <authorList>
            <consortium name="Pathogen Informatics"/>
        </authorList>
    </citation>
    <scope>NUCLEOTIDE SEQUENCE [LARGE SCALE GENOMIC DNA]</scope>
</reference>
<gene>
    <name evidence="2" type="ORF">TCNE_LOCUS3704</name>
</gene>
<dbReference type="InterPro" id="IPR008737">
    <property type="entry name" value="DUF1758"/>
</dbReference>
<dbReference type="WBParaSite" id="TCNE_0000370401-mRNA-1">
    <property type="protein sequence ID" value="TCNE_0000370401-mRNA-1"/>
    <property type="gene ID" value="TCNE_0000370401"/>
</dbReference>
<evidence type="ECO:0000313" key="3">
    <source>
        <dbReference type="Proteomes" id="UP000050794"/>
    </source>
</evidence>
<dbReference type="Proteomes" id="UP000050794">
    <property type="component" value="Unassembled WGS sequence"/>
</dbReference>
<protein>
    <submittedName>
        <fullName evidence="4">DUF1758 domain-containing protein</fullName>
    </submittedName>
</protein>
<evidence type="ECO:0000259" key="1">
    <source>
        <dbReference type="Pfam" id="PF05585"/>
    </source>
</evidence>
<feature type="domain" description="DUF1758" evidence="1">
    <location>
        <begin position="39"/>
        <end position="137"/>
    </location>
</feature>
<accession>A0A183U5D4</accession>
<proteinExistence type="predicted"/>
<reference evidence="4" key="1">
    <citation type="submission" date="2016-06" db="UniProtKB">
        <authorList>
            <consortium name="WormBaseParasite"/>
        </authorList>
    </citation>
    <scope>IDENTIFICATION</scope>
</reference>
<sequence>MKYDERIGMFATTTTSNIERGETRREDTKLTALFLRKEVLISSPRDPQTAAIVTAFFDSGCEGTFVTNELVKKQLHLESKSSQKLTMCGFESKNSTTYDSMQVALNIRLMSGSAKKVEAKFIERITQKIQTVDFGLEDLKNLDYEEVAKLKMPMKWKAPSG</sequence>